<evidence type="ECO:0000313" key="1">
    <source>
        <dbReference type="EMBL" id="DAE18243.1"/>
    </source>
</evidence>
<name>A0A8S5QHB0_9CAUD</name>
<sequence>MDNFVSRLPIDSMDFGDNVISNGDIVECYAPEYSFSIINNAIRSYNPYSSKIVDNGTTYVEVKDTIYVDGLKTDVRYLFLQGDFGKGTRVKMITDSVYAYVNHEVKQFSGFNTYSAYIDKFVV</sequence>
<accession>A0A8S5QHB0</accession>
<organism evidence="1">
    <name type="scientific">Myoviridae sp. ctdNl2</name>
    <dbReference type="NCBI Taxonomy" id="2825140"/>
    <lineage>
        <taxon>Viruses</taxon>
        <taxon>Duplodnaviria</taxon>
        <taxon>Heunggongvirae</taxon>
        <taxon>Uroviricota</taxon>
        <taxon>Caudoviricetes</taxon>
    </lineage>
</organism>
<proteinExistence type="predicted"/>
<reference evidence="1" key="1">
    <citation type="journal article" date="2021" name="Proc. Natl. Acad. Sci. U.S.A.">
        <title>A Catalog of Tens of Thousands of Viruses from Human Metagenomes Reveals Hidden Associations with Chronic Diseases.</title>
        <authorList>
            <person name="Tisza M.J."/>
            <person name="Buck C.B."/>
        </authorList>
    </citation>
    <scope>NUCLEOTIDE SEQUENCE</scope>
    <source>
        <strain evidence="1">CtdNl2</strain>
    </source>
</reference>
<protein>
    <submittedName>
        <fullName evidence="1">Uncharacterized protein</fullName>
    </submittedName>
</protein>
<dbReference type="EMBL" id="BK015652">
    <property type="protein sequence ID" value="DAE18243.1"/>
    <property type="molecule type" value="Genomic_DNA"/>
</dbReference>